<dbReference type="PATRIC" id="fig|29536.5.peg.2044"/>
<proteinExistence type="predicted"/>
<comment type="caution">
    <text evidence="1">The sequence shown here is derived from an EMBL/GenBank/DDBJ whole genome shotgun (WGS) entry which is preliminary data.</text>
</comment>
<keyword evidence="2" id="KW-1185">Reference proteome</keyword>
<organism evidence="1 2">
    <name type="scientific">Flavobacterium succinicans</name>
    <dbReference type="NCBI Taxonomy" id="29536"/>
    <lineage>
        <taxon>Bacteria</taxon>
        <taxon>Pseudomonadati</taxon>
        <taxon>Bacteroidota</taxon>
        <taxon>Flavobacteriia</taxon>
        <taxon>Flavobacteriales</taxon>
        <taxon>Flavobacteriaceae</taxon>
        <taxon>Flavobacterium</taxon>
    </lineage>
</organism>
<evidence type="ECO:0000313" key="2">
    <source>
        <dbReference type="Proteomes" id="UP000093807"/>
    </source>
</evidence>
<accession>A0A199XR04</accession>
<gene>
    <name evidence="1" type="ORF">FLB_19540</name>
</gene>
<evidence type="ECO:0000313" key="1">
    <source>
        <dbReference type="EMBL" id="OAZ03676.1"/>
    </source>
</evidence>
<dbReference type="AlphaFoldDB" id="A0A199XR04"/>
<name>A0A199XR04_9FLAO</name>
<dbReference type="RefSeq" id="WP_064715745.1">
    <property type="nucleotide sequence ID" value="NZ_JMTM01000053.1"/>
</dbReference>
<dbReference type="Proteomes" id="UP000093807">
    <property type="component" value="Unassembled WGS sequence"/>
</dbReference>
<protein>
    <submittedName>
        <fullName evidence="1">Uncharacterized protein</fullName>
    </submittedName>
</protein>
<reference evidence="1 2" key="1">
    <citation type="submission" date="2016-06" db="EMBL/GenBank/DDBJ databases">
        <title>Draft genome sequence of Flavobacterium succinicans strain DD5b.</title>
        <authorList>
            <person name="Poehlein A."/>
            <person name="Daniel R."/>
            <person name="Simeonova D.D."/>
        </authorList>
    </citation>
    <scope>NUCLEOTIDE SEQUENCE [LARGE SCALE GENOMIC DNA]</scope>
    <source>
        <strain evidence="1 2">DD5b</strain>
    </source>
</reference>
<dbReference type="OrthoDB" id="1093393at2"/>
<dbReference type="EMBL" id="JMTM01000053">
    <property type="protein sequence ID" value="OAZ03676.1"/>
    <property type="molecule type" value="Genomic_DNA"/>
</dbReference>
<sequence>MLNKINELLPTHNIITENSPELYVVDYTNINGGNVVLLNSKPIEGNVYIQNVNRVPIYFDGFDNNALEISTGIYSRQCECIIFPQQNTQTDWILAIETKYVNNLENAFKENFDYPNCMIDQIIQTVNYFRNKGIIDINRRVNAIVSFPTLIEDFSSTFFTGDLSIEDILINYKIRIRATNTAEIISNKRINI</sequence>